<keyword evidence="2" id="KW-1185">Reference proteome</keyword>
<dbReference type="RefSeq" id="WP_062707511.1">
    <property type="nucleotide sequence ID" value="NZ_CAWRCI010000011.1"/>
</dbReference>
<evidence type="ECO:0000313" key="2">
    <source>
        <dbReference type="Proteomes" id="UP000073601"/>
    </source>
</evidence>
<protein>
    <submittedName>
        <fullName evidence="1">Uncharacterized protein</fullName>
    </submittedName>
</protein>
<accession>A0A128F1P5</accession>
<evidence type="ECO:0000313" key="1">
    <source>
        <dbReference type="EMBL" id="CZF80713.1"/>
    </source>
</evidence>
<dbReference type="AlphaFoldDB" id="A0A128F1P5"/>
<reference evidence="2" key="1">
    <citation type="submission" date="2016-02" db="EMBL/GenBank/DDBJ databases">
        <authorList>
            <person name="Rodrigo-Torres Lidia"/>
            <person name="Arahal R.David."/>
        </authorList>
    </citation>
    <scope>NUCLEOTIDE SEQUENCE [LARGE SCALE GENOMIC DNA]</scope>
    <source>
        <strain evidence="2">CECT 8713</strain>
    </source>
</reference>
<name>A0A128F1P5_9GAMM</name>
<dbReference type="Proteomes" id="UP000073601">
    <property type="component" value="Unassembled WGS sequence"/>
</dbReference>
<sequence length="104" mass="11992">MPDFIYMIFNYFLEKREKNEQNPADWREKPSAISCSLEKSCTSKGLWRFSDSDKQKCADAYHPFVQSLGAVELWWLNFVLALSVLGAARCVPPSYSKQIHLNKA</sequence>
<proteinExistence type="predicted"/>
<gene>
    <name evidence="1" type="ORF">GMA8713_01565</name>
</gene>
<dbReference type="EMBL" id="FIZY01000011">
    <property type="protein sequence ID" value="CZF80713.1"/>
    <property type="molecule type" value="Genomic_DNA"/>
</dbReference>
<organism evidence="1 2">
    <name type="scientific">Grimontia marina</name>
    <dbReference type="NCBI Taxonomy" id="646534"/>
    <lineage>
        <taxon>Bacteria</taxon>
        <taxon>Pseudomonadati</taxon>
        <taxon>Pseudomonadota</taxon>
        <taxon>Gammaproteobacteria</taxon>
        <taxon>Vibrionales</taxon>
        <taxon>Vibrionaceae</taxon>
        <taxon>Grimontia</taxon>
    </lineage>
</organism>